<dbReference type="EMBL" id="JASCZI010243611">
    <property type="protein sequence ID" value="MED6213404.1"/>
    <property type="molecule type" value="Genomic_DNA"/>
</dbReference>
<feature type="non-terminal residue" evidence="2">
    <location>
        <position position="148"/>
    </location>
</feature>
<evidence type="ECO:0000256" key="1">
    <source>
        <dbReference type="SAM" id="MobiDB-lite"/>
    </source>
</evidence>
<sequence length="148" mass="16302">MLHYSPTQTAIYFHPGTVHDVIIANPDNVPRLISITTPRATASSSSSTTVLATESSTLMDTSGNSNAEPQVMTTSSNRFETLPSKTSPSRSKRGSFPCFKELRRLKSFFIFRIFLNDGSPSIMSANSPSTLIQQWLGFVAAEKQQRIE</sequence>
<evidence type="ECO:0000313" key="2">
    <source>
        <dbReference type="EMBL" id="MED6213404.1"/>
    </source>
</evidence>
<proteinExistence type="predicted"/>
<dbReference type="Proteomes" id="UP001341840">
    <property type="component" value="Unassembled WGS sequence"/>
</dbReference>
<accession>A0ABU6YVM9</accession>
<evidence type="ECO:0000313" key="3">
    <source>
        <dbReference type="Proteomes" id="UP001341840"/>
    </source>
</evidence>
<reference evidence="2 3" key="1">
    <citation type="journal article" date="2023" name="Plants (Basel)">
        <title>Bridging the Gap: Combining Genomics and Transcriptomics Approaches to Understand Stylosanthes scabra, an Orphan Legume from the Brazilian Caatinga.</title>
        <authorList>
            <person name="Ferreira-Neto J.R.C."/>
            <person name="da Silva M.D."/>
            <person name="Binneck E."/>
            <person name="de Melo N.F."/>
            <person name="da Silva R.H."/>
            <person name="de Melo A.L.T.M."/>
            <person name="Pandolfi V."/>
            <person name="Bustamante F.O."/>
            <person name="Brasileiro-Vidal A.C."/>
            <person name="Benko-Iseppon A.M."/>
        </authorList>
    </citation>
    <scope>NUCLEOTIDE SEQUENCE [LARGE SCALE GENOMIC DNA]</scope>
    <source>
        <tissue evidence="2">Leaves</tissue>
    </source>
</reference>
<gene>
    <name evidence="2" type="ORF">PIB30_092995</name>
</gene>
<feature type="compositionally biased region" description="Low complexity" evidence="1">
    <location>
        <begin position="44"/>
        <end position="57"/>
    </location>
</feature>
<name>A0ABU6YVM9_9FABA</name>
<feature type="compositionally biased region" description="Polar residues" evidence="1">
    <location>
        <begin position="58"/>
        <end position="89"/>
    </location>
</feature>
<comment type="caution">
    <text evidence="2">The sequence shown here is derived from an EMBL/GenBank/DDBJ whole genome shotgun (WGS) entry which is preliminary data.</text>
</comment>
<keyword evidence="3" id="KW-1185">Reference proteome</keyword>
<organism evidence="2 3">
    <name type="scientific">Stylosanthes scabra</name>
    <dbReference type="NCBI Taxonomy" id="79078"/>
    <lineage>
        <taxon>Eukaryota</taxon>
        <taxon>Viridiplantae</taxon>
        <taxon>Streptophyta</taxon>
        <taxon>Embryophyta</taxon>
        <taxon>Tracheophyta</taxon>
        <taxon>Spermatophyta</taxon>
        <taxon>Magnoliopsida</taxon>
        <taxon>eudicotyledons</taxon>
        <taxon>Gunneridae</taxon>
        <taxon>Pentapetalae</taxon>
        <taxon>rosids</taxon>
        <taxon>fabids</taxon>
        <taxon>Fabales</taxon>
        <taxon>Fabaceae</taxon>
        <taxon>Papilionoideae</taxon>
        <taxon>50 kb inversion clade</taxon>
        <taxon>dalbergioids sensu lato</taxon>
        <taxon>Dalbergieae</taxon>
        <taxon>Pterocarpus clade</taxon>
        <taxon>Stylosanthes</taxon>
    </lineage>
</organism>
<feature type="region of interest" description="Disordered" evidence="1">
    <location>
        <begin position="44"/>
        <end position="94"/>
    </location>
</feature>
<protein>
    <submittedName>
        <fullName evidence="2">Uncharacterized protein</fullName>
    </submittedName>
</protein>